<evidence type="ECO:0000313" key="13">
    <source>
        <dbReference type="EMBL" id="GAK54840.1"/>
    </source>
</evidence>
<dbReference type="InterPro" id="IPR004529">
    <property type="entry name" value="Phe-tRNA-synth_IIc_asu"/>
</dbReference>
<dbReference type="STRING" id="1499967.U27_01671"/>
<dbReference type="GO" id="GO:0006432">
    <property type="term" value="P:phenylalanyl-tRNA aminoacylation"/>
    <property type="evidence" value="ECO:0007669"/>
    <property type="project" value="InterPro"/>
</dbReference>
<protein>
    <recommendedName>
        <fullName evidence="3">phenylalanine--tRNA ligase</fullName>
        <ecNumber evidence="3">6.1.1.20</ecNumber>
    </recommendedName>
</protein>
<name>A0A0S6W5F3_VECG1</name>
<dbReference type="InterPro" id="IPR002319">
    <property type="entry name" value="Phenylalanyl-tRNA_Synthase"/>
</dbReference>
<dbReference type="NCBIfam" id="TIGR00468">
    <property type="entry name" value="pheS"/>
    <property type="match status" value="1"/>
</dbReference>
<evidence type="ECO:0000256" key="10">
    <source>
        <dbReference type="ARBA" id="ARBA00022917"/>
    </source>
</evidence>
<dbReference type="GO" id="GO:0004826">
    <property type="term" value="F:phenylalanine-tRNA ligase activity"/>
    <property type="evidence" value="ECO:0007669"/>
    <property type="project" value="UniProtKB-EC"/>
</dbReference>
<dbReference type="InterPro" id="IPR006195">
    <property type="entry name" value="aa-tRNA-synth_II"/>
</dbReference>
<reference evidence="13" key="1">
    <citation type="journal article" date="2015" name="PeerJ">
        <title>First genomic representation of candidate bacterial phylum KSB3 points to enhanced environmental sensing as a trigger of wastewater bulking.</title>
        <authorList>
            <person name="Sekiguchi Y."/>
            <person name="Ohashi A."/>
            <person name="Parks D.H."/>
            <person name="Yamauchi T."/>
            <person name="Tyson G.W."/>
            <person name="Hugenholtz P."/>
        </authorList>
    </citation>
    <scope>NUCLEOTIDE SEQUENCE [LARGE SCALE GENOMIC DNA]</scope>
</reference>
<evidence type="ECO:0000256" key="9">
    <source>
        <dbReference type="ARBA" id="ARBA00022842"/>
    </source>
</evidence>
<evidence type="ECO:0000259" key="12">
    <source>
        <dbReference type="PROSITE" id="PS50862"/>
    </source>
</evidence>
<evidence type="ECO:0000256" key="6">
    <source>
        <dbReference type="ARBA" id="ARBA00022723"/>
    </source>
</evidence>
<dbReference type="NCBIfam" id="NF003210">
    <property type="entry name" value="PRK04172.1"/>
    <property type="match status" value="1"/>
</dbReference>
<dbReference type="Proteomes" id="UP000030661">
    <property type="component" value="Unassembled WGS sequence"/>
</dbReference>
<dbReference type="CDD" id="cd00496">
    <property type="entry name" value="PheRS_alpha_core"/>
    <property type="match status" value="1"/>
</dbReference>
<feature type="domain" description="Aminoacyl-transfer RNA synthetases class-II family profile" evidence="12">
    <location>
        <begin position="265"/>
        <end position="513"/>
    </location>
</feature>
<dbReference type="PROSITE" id="PS50862">
    <property type="entry name" value="AA_TRNA_LIGASE_II"/>
    <property type="match status" value="1"/>
</dbReference>
<dbReference type="SUPFAM" id="SSF55681">
    <property type="entry name" value="Class II aaRS and biotin synthetases"/>
    <property type="match status" value="1"/>
</dbReference>
<dbReference type="EC" id="6.1.1.20" evidence="3"/>
<keyword evidence="6" id="KW-0479">Metal-binding</keyword>
<keyword evidence="5" id="KW-0436">Ligase</keyword>
<evidence type="ECO:0000256" key="3">
    <source>
        <dbReference type="ARBA" id="ARBA00012814"/>
    </source>
</evidence>
<dbReference type="GO" id="GO:0005737">
    <property type="term" value="C:cytoplasm"/>
    <property type="evidence" value="ECO:0007669"/>
    <property type="project" value="UniProtKB-SubCell"/>
</dbReference>
<evidence type="ECO:0000256" key="4">
    <source>
        <dbReference type="ARBA" id="ARBA00022490"/>
    </source>
</evidence>
<dbReference type="Gene3D" id="3.30.930.10">
    <property type="entry name" value="Bira Bifunctional Protein, Domain 2"/>
    <property type="match status" value="1"/>
</dbReference>
<proteinExistence type="inferred from homology"/>
<keyword evidence="10" id="KW-0648">Protein biosynthesis</keyword>
<evidence type="ECO:0000256" key="5">
    <source>
        <dbReference type="ARBA" id="ARBA00022598"/>
    </source>
</evidence>
<evidence type="ECO:0000256" key="8">
    <source>
        <dbReference type="ARBA" id="ARBA00022840"/>
    </source>
</evidence>
<dbReference type="HOGENOM" id="CLU_025086_2_2_0"/>
<dbReference type="PANTHER" id="PTHR11538">
    <property type="entry name" value="PHENYLALANYL-TRNA SYNTHETASE"/>
    <property type="match status" value="1"/>
</dbReference>
<gene>
    <name evidence="13" type="ORF">U27_01671</name>
</gene>
<keyword evidence="8" id="KW-0067">ATP-binding</keyword>
<sequence>MTIVEERIKNLHPLEIQTLRTFQHHPTQFASEIISYAALSEDQVRMALEWLQKKELLTYIGETRAQFVTLTEASQSLKEHKLLEIRMLERLAAADGLTVHELADQLGEDRKETNIAAANLKTAEIVEIQSGGRITRIAQADISELTIRQQLIEKIAVAGICKQSDFNEREWSVIEGNFRKRGKSKGLFRVVEKVDKQLTLTDEGRSVLTLILEKGLSGQEISQLTPHMLKDGSWKTASFRAYNIEAAFPRIVVGKKNPYRTFLDFVKRKMIALGFEEMRGPLVESEFWNMDALYMPQFHPARAIHDAYYLKQPTHCRTIQEPNYSYVAETHANGGDTGSKGWRYAFDKERTKRLVLRSQGTALSVRQLANAPKIPGKYFAIARCFRYDSIDSTHAPDFFQVEGIVLGEEINFRHLLGLLKLFALEIAQTREMRFAPDYYPFTEPSVEIQMKHQDLGWVELGGAGIFRPEVTHPHGIDVPVIAWGLGLDRMAMVALDIQDIRELFSVDLEVVRTKRVKATI</sequence>
<keyword evidence="11 13" id="KW-0030">Aminoacyl-tRNA synthetase</keyword>
<evidence type="ECO:0000313" key="14">
    <source>
        <dbReference type="Proteomes" id="UP000030661"/>
    </source>
</evidence>
<keyword evidence="9" id="KW-0460">Magnesium</keyword>
<organism evidence="13">
    <name type="scientific">Vecturithrix granuli</name>
    <dbReference type="NCBI Taxonomy" id="1499967"/>
    <lineage>
        <taxon>Bacteria</taxon>
        <taxon>Candidatus Moduliflexota</taxon>
        <taxon>Candidatus Vecturitrichia</taxon>
        <taxon>Candidatus Vecturitrichales</taxon>
        <taxon>Candidatus Vecturitrichaceae</taxon>
        <taxon>Candidatus Vecturithrix</taxon>
    </lineage>
</organism>
<keyword evidence="4" id="KW-0963">Cytoplasm</keyword>
<comment type="similarity">
    <text evidence="2">Belongs to the class-II aminoacyl-tRNA synthetase family. Phe-tRNA synthetase alpha subunit type 2 subfamily.</text>
</comment>
<dbReference type="GO" id="GO:0000049">
    <property type="term" value="F:tRNA binding"/>
    <property type="evidence" value="ECO:0007669"/>
    <property type="project" value="InterPro"/>
</dbReference>
<dbReference type="PANTHER" id="PTHR11538:SF40">
    <property type="entry name" value="PHENYLALANINE--TRNA LIGASE ALPHA SUBUNIT"/>
    <property type="match status" value="1"/>
</dbReference>
<dbReference type="AlphaFoldDB" id="A0A0S6W5F3"/>
<comment type="subcellular location">
    <subcellularLocation>
        <location evidence="1">Cytoplasm</location>
    </subcellularLocation>
</comment>
<keyword evidence="14" id="KW-1185">Reference proteome</keyword>
<dbReference type="GO" id="GO:0005524">
    <property type="term" value="F:ATP binding"/>
    <property type="evidence" value="ECO:0007669"/>
    <property type="project" value="UniProtKB-KW"/>
</dbReference>
<dbReference type="Pfam" id="PF01409">
    <property type="entry name" value="tRNA-synt_2d"/>
    <property type="match status" value="1"/>
</dbReference>
<keyword evidence="7" id="KW-0547">Nucleotide-binding</keyword>
<dbReference type="eggNOG" id="COG0016">
    <property type="taxonomic scope" value="Bacteria"/>
</dbReference>
<dbReference type="EMBL" id="DF820463">
    <property type="protein sequence ID" value="GAK54840.1"/>
    <property type="molecule type" value="Genomic_DNA"/>
</dbReference>
<accession>A0A0S6W5F3</accession>
<dbReference type="GO" id="GO:0046872">
    <property type="term" value="F:metal ion binding"/>
    <property type="evidence" value="ECO:0007669"/>
    <property type="project" value="UniProtKB-KW"/>
</dbReference>
<evidence type="ECO:0000256" key="1">
    <source>
        <dbReference type="ARBA" id="ARBA00004496"/>
    </source>
</evidence>
<evidence type="ECO:0000256" key="11">
    <source>
        <dbReference type="ARBA" id="ARBA00023146"/>
    </source>
</evidence>
<evidence type="ECO:0000256" key="2">
    <source>
        <dbReference type="ARBA" id="ARBA00006703"/>
    </source>
</evidence>
<dbReference type="InterPro" id="IPR045864">
    <property type="entry name" value="aa-tRNA-synth_II/BPL/LPL"/>
</dbReference>
<evidence type="ECO:0000256" key="7">
    <source>
        <dbReference type="ARBA" id="ARBA00022741"/>
    </source>
</evidence>